<gene>
    <name evidence="2" type="ORF">M422DRAFT_265921</name>
</gene>
<evidence type="ECO:0000313" key="2">
    <source>
        <dbReference type="EMBL" id="KIJ32262.1"/>
    </source>
</evidence>
<feature type="compositionally biased region" description="Polar residues" evidence="1">
    <location>
        <begin position="54"/>
        <end position="74"/>
    </location>
</feature>
<protein>
    <submittedName>
        <fullName evidence="2">Uncharacterized protein</fullName>
    </submittedName>
</protein>
<dbReference type="HOGENOM" id="CLU_012886_3_1_1"/>
<feature type="compositionally biased region" description="Polar residues" evidence="1">
    <location>
        <begin position="27"/>
        <end position="36"/>
    </location>
</feature>
<evidence type="ECO:0000256" key="1">
    <source>
        <dbReference type="SAM" id="MobiDB-lite"/>
    </source>
</evidence>
<dbReference type="AlphaFoldDB" id="A0A0C9USQ6"/>
<keyword evidence="3" id="KW-1185">Reference proteome</keyword>
<feature type="region of interest" description="Disordered" evidence="1">
    <location>
        <begin position="27"/>
        <end position="101"/>
    </location>
</feature>
<accession>A0A0C9USQ6</accession>
<sequence>MPHSSVTFPTTPDRYIPDLACRHQHAPTLTVSSSEPSARVHEPQTVPKRIQSPIAGSSTPSQRLSRVATASGTATHGHDLGGAPDESDHASPYEGGTKNEDGSFTIKASKLGKLRKEYVDLMNIKENDEIVLAEAMEATEQLNTVFNQIRKFMNNMSPMMKDIFLAPKRKSSGKTIETRNNWSHDKAATKAATERIVAQGATNVPITGT</sequence>
<dbReference type="Proteomes" id="UP000054279">
    <property type="component" value="Unassembled WGS sequence"/>
</dbReference>
<proteinExistence type="predicted"/>
<name>A0A0C9USQ6_SPHS4</name>
<organism evidence="2 3">
    <name type="scientific">Sphaerobolus stellatus (strain SS14)</name>
    <dbReference type="NCBI Taxonomy" id="990650"/>
    <lineage>
        <taxon>Eukaryota</taxon>
        <taxon>Fungi</taxon>
        <taxon>Dikarya</taxon>
        <taxon>Basidiomycota</taxon>
        <taxon>Agaricomycotina</taxon>
        <taxon>Agaricomycetes</taxon>
        <taxon>Phallomycetidae</taxon>
        <taxon>Geastrales</taxon>
        <taxon>Sphaerobolaceae</taxon>
        <taxon>Sphaerobolus</taxon>
    </lineage>
</organism>
<evidence type="ECO:0000313" key="3">
    <source>
        <dbReference type="Proteomes" id="UP000054279"/>
    </source>
</evidence>
<reference evidence="2 3" key="1">
    <citation type="submission" date="2014-06" db="EMBL/GenBank/DDBJ databases">
        <title>Evolutionary Origins and Diversification of the Mycorrhizal Mutualists.</title>
        <authorList>
            <consortium name="DOE Joint Genome Institute"/>
            <consortium name="Mycorrhizal Genomics Consortium"/>
            <person name="Kohler A."/>
            <person name="Kuo A."/>
            <person name="Nagy L.G."/>
            <person name="Floudas D."/>
            <person name="Copeland A."/>
            <person name="Barry K.W."/>
            <person name="Cichocki N."/>
            <person name="Veneault-Fourrey C."/>
            <person name="LaButti K."/>
            <person name="Lindquist E.A."/>
            <person name="Lipzen A."/>
            <person name="Lundell T."/>
            <person name="Morin E."/>
            <person name="Murat C."/>
            <person name="Riley R."/>
            <person name="Ohm R."/>
            <person name="Sun H."/>
            <person name="Tunlid A."/>
            <person name="Henrissat B."/>
            <person name="Grigoriev I.V."/>
            <person name="Hibbett D.S."/>
            <person name="Martin F."/>
        </authorList>
    </citation>
    <scope>NUCLEOTIDE SEQUENCE [LARGE SCALE GENOMIC DNA]</scope>
    <source>
        <strain evidence="2 3">SS14</strain>
    </source>
</reference>
<dbReference type="EMBL" id="KN837229">
    <property type="protein sequence ID" value="KIJ32262.1"/>
    <property type="molecule type" value="Genomic_DNA"/>
</dbReference>
<feature type="compositionally biased region" description="Basic and acidic residues" evidence="1">
    <location>
        <begin position="86"/>
        <end position="101"/>
    </location>
</feature>